<evidence type="ECO:0000256" key="7">
    <source>
        <dbReference type="ARBA" id="ARBA00023098"/>
    </source>
</evidence>
<dbReference type="OMA" id="GCCTISP"/>
<organism evidence="9">
    <name type="scientific">Solanum lycopersicum</name>
    <name type="common">Tomato</name>
    <name type="synonym">Lycopersicon esculentum</name>
    <dbReference type="NCBI Taxonomy" id="4081"/>
    <lineage>
        <taxon>Eukaryota</taxon>
        <taxon>Viridiplantae</taxon>
        <taxon>Streptophyta</taxon>
        <taxon>Embryophyta</taxon>
        <taxon>Tracheophyta</taxon>
        <taxon>Spermatophyta</taxon>
        <taxon>Magnoliopsida</taxon>
        <taxon>eudicotyledons</taxon>
        <taxon>Gunneridae</taxon>
        <taxon>Pentapetalae</taxon>
        <taxon>asterids</taxon>
        <taxon>lamiids</taxon>
        <taxon>Solanales</taxon>
        <taxon>Solanaceae</taxon>
        <taxon>Solanoideae</taxon>
        <taxon>Solaneae</taxon>
        <taxon>Solanum</taxon>
        <taxon>Solanum subgen. Lycopersicon</taxon>
    </lineage>
</organism>
<dbReference type="GO" id="GO:0016788">
    <property type="term" value="F:hydrolase activity, acting on ester bonds"/>
    <property type="evidence" value="ECO:0007669"/>
    <property type="project" value="InterPro"/>
</dbReference>
<reference evidence="9" key="2">
    <citation type="submission" date="2019-01" db="UniProtKB">
        <authorList>
            <consortium name="EnsemblPlants"/>
        </authorList>
    </citation>
    <scope>IDENTIFICATION</scope>
    <source>
        <strain evidence="9">cv. Heinz 1706</strain>
    </source>
</reference>
<dbReference type="PANTHER" id="PTHR45650">
    <property type="entry name" value="GDSL-LIKE LIPASE/ACYLHYDROLASE-RELATED"/>
    <property type="match status" value="1"/>
</dbReference>
<dbReference type="Proteomes" id="UP000004994">
    <property type="component" value="Chromosome 6"/>
</dbReference>
<dbReference type="InterPro" id="IPR036514">
    <property type="entry name" value="SGNH_hydro_sf"/>
</dbReference>
<keyword evidence="5" id="KW-0378">Hydrolase</keyword>
<dbReference type="InParanoid" id="A0A3Q7GQW7"/>
<dbReference type="CDD" id="cd01837">
    <property type="entry name" value="SGNH_plant_lipase_like"/>
    <property type="match status" value="1"/>
</dbReference>
<evidence type="ECO:0000256" key="2">
    <source>
        <dbReference type="ARBA" id="ARBA00008668"/>
    </source>
</evidence>
<accession>A0A3Q7GQW7</accession>
<proteinExistence type="inferred from homology"/>
<dbReference type="EnsemblPlants" id="Solyc06g007490.2.1">
    <property type="protein sequence ID" value="Solyc06g007490.2.1"/>
    <property type="gene ID" value="Solyc06g007490.2"/>
</dbReference>
<evidence type="ECO:0000313" key="10">
    <source>
        <dbReference type="Proteomes" id="UP000004994"/>
    </source>
</evidence>
<dbReference type="Gramene" id="Solyc06g007490.2.1">
    <property type="protein sequence ID" value="Solyc06g007490.2.1"/>
    <property type="gene ID" value="Solyc06g007490.2"/>
</dbReference>
<keyword evidence="6" id="KW-0442">Lipid degradation</keyword>
<dbReference type="InterPro" id="IPR001087">
    <property type="entry name" value="GDSL"/>
</dbReference>
<comment type="similarity">
    <text evidence="2">Belongs to the 'GDSL' lipolytic enzyme family.</text>
</comment>
<dbReference type="GO" id="GO:0005576">
    <property type="term" value="C:extracellular region"/>
    <property type="evidence" value="ECO:0007669"/>
    <property type="project" value="UniProtKB-SubCell"/>
</dbReference>
<dbReference type="PANTHER" id="PTHR45650:SF58">
    <property type="entry name" value="ZINC FINGER PROTEIN"/>
    <property type="match status" value="1"/>
</dbReference>
<dbReference type="InterPro" id="IPR051238">
    <property type="entry name" value="GDSL_esterase/lipase"/>
</dbReference>
<evidence type="ECO:0000313" key="9">
    <source>
        <dbReference type="EnsemblPlants" id="Solyc06g007490.2.1"/>
    </source>
</evidence>
<evidence type="ECO:0000256" key="3">
    <source>
        <dbReference type="ARBA" id="ARBA00022525"/>
    </source>
</evidence>
<evidence type="ECO:0000256" key="1">
    <source>
        <dbReference type="ARBA" id="ARBA00004613"/>
    </source>
</evidence>
<evidence type="ECO:0000256" key="8">
    <source>
        <dbReference type="SAM" id="Phobius"/>
    </source>
</evidence>
<feature type="transmembrane region" description="Helical" evidence="8">
    <location>
        <begin position="12"/>
        <end position="31"/>
    </location>
</feature>
<dbReference type="SUPFAM" id="SSF52266">
    <property type="entry name" value="SGNH hydrolase"/>
    <property type="match status" value="1"/>
</dbReference>
<keyword evidence="8" id="KW-0472">Membrane</keyword>
<dbReference type="InterPro" id="IPR035669">
    <property type="entry name" value="SGNH_plant_lipase-like"/>
</dbReference>
<keyword evidence="3" id="KW-0964">Secreted</keyword>
<dbReference type="GO" id="GO:0016042">
    <property type="term" value="P:lipid catabolic process"/>
    <property type="evidence" value="ECO:0007669"/>
    <property type="project" value="UniProtKB-KW"/>
</dbReference>
<comment type="subcellular location">
    <subcellularLocation>
        <location evidence="1">Secreted</location>
    </subcellularLocation>
</comment>
<name>A0A3Q7GQW7_SOLLC</name>
<keyword evidence="10" id="KW-1185">Reference proteome</keyword>
<sequence>MSNTKTITCNNIVKITTILIIVNFITLVHGASKVPCYFIFGDSLLDNGNNNNLNTQAKANYPPYGIDFPNGPTGRFTNGRNMADILGQLLEFDNYIPPFASATGKEILQGVNYASGSAGIRNETGSHLGNRIYLDLQLQNHHNTILRMVDLVGNRAATNAHLNTCLYIVGIGSNDYINNYLAPKHYSTNSLYTPSQYATLLVQQYGQQLKTLYEDGARKIALFGLPQIGCIPQELQKHNTRKCVDSTNEAIQLFNEKLKSLVTDLNTNFPQAKFTYINMYSISSLMSTYINLKFYFSPLYRKSRNLSTLSFLNYPCCKISTTTAEGQCVSGQAPCHLRAAHVFWDNFHPTENGNIIAVMRAYNAFLPSDSYPMDISHLIESCNDLYVNELFSHFELQLMEYEDWYKNETSMAMVDKPIEEEQSFPTLSDLPSSVRTRITGRFPALER</sequence>
<keyword evidence="8" id="KW-0812">Transmembrane</keyword>
<reference evidence="9" key="1">
    <citation type="journal article" date="2012" name="Nature">
        <title>The tomato genome sequence provides insights into fleshy fruit evolution.</title>
        <authorList>
            <consortium name="Tomato Genome Consortium"/>
        </authorList>
    </citation>
    <scope>NUCLEOTIDE SEQUENCE [LARGE SCALE GENOMIC DNA]</scope>
    <source>
        <strain evidence="9">cv. Heinz 1706</strain>
    </source>
</reference>
<dbReference type="PaxDb" id="4081-Solyc06g007490.1.1"/>
<dbReference type="Pfam" id="PF00657">
    <property type="entry name" value="Lipase_GDSL"/>
    <property type="match status" value="1"/>
</dbReference>
<evidence type="ECO:0000256" key="5">
    <source>
        <dbReference type="ARBA" id="ARBA00022801"/>
    </source>
</evidence>
<dbReference type="Gene3D" id="3.40.50.1110">
    <property type="entry name" value="SGNH hydrolase"/>
    <property type="match status" value="1"/>
</dbReference>
<keyword evidence="8" id="KW-1133">Transmembrane helix</keyword>
<keyword evidence="4" id="KW-0732">Signal</keyword>
<evidence type="ECO:0000256" key="6">
    <source>
        <dbReference type="ARBA" id="ARBA00022963"/>
    </source>
</evidence>
<keyword evidence="7" id="KW-0443">Lipid metabolism</keyword>
<protein>
    <submittedName>
        <fullName evidence="9">Uncharacterized protein</fullName>
    </submittedName>
</protein>
<dbReference type="AlphaFoldDB" id="A0A3Q7GQW7"/>
<evidence type="ECO:0000256" key="4">
    <source>
        <dbReference type="ARBA" id="ARBA00022729"/>
    </source>
</evidence>